<proteinExistence type="predicted"/>
<evidence type="ECO:0000256" key="2">
    <source>
        <dbReference type="ARBA" id="ARBA00012438"/>
    </source>
</evidence>
<dbReference type="EC" id="2.7.13.3" evidence="2"/>
<keyword evidence="9" id="KW-0472">Membrane</keyword>
<dbReference type="CDD" id="cd16917">
    <property type="entry name" value="HATPase_UhpB-NarQ-NarX-like"/>
    <property type="match status" value="1"/>
</dbReference>
<evidence type="ECO:0000256" key="3">
    <source>
        <dbReference type="ARBA" id="ARBA00022553"/>
    </source>
</evidence>
<reference evidence="11" key="1">
    <citation type="submission" date="2021-02" db="EMBL/GenBank/DDBJ databases">
        <title>Sequencing the genomes of 1000 actinobacteria strains.</title>
        <authorList>
            <person name="Klenk H.-P."/>
        </authorList>
    </citation>
    <scope>NUCLEOTIDE SEQUENCE</scope>
    <source>
        <strain evidence="11">DSM 22850</strain>
    </source>
</reference>
<evidence type="ECO:0000256" key="7">
    <source>
        <dbReference type="ARBA" id="ARBA00022840"/>
    </source>
</evidence>
<dbReference type="GO" id="GO:0005524">
    <property type="term" value="F:ATP binding"/>
    <property type="evidence" value="ECO:0007669"/>
    <property type="project" value="UniProtKB-KW"/>
</dbReference>
<keyword evidence="8" id="KW-0902">Two-component regulatory system</keyword>
<evidence type="ECO:0000259" key="10">
    <source>
        <dbReference type="SMART" id="SM00387"/>
    </source>
</evidence>
<gene>
    <name evidence="11" type="ORF">JOF28_000184</name>
</gene>
<evidence type="ECO:0000256" key="9">
    <source>
        <dbReference type="SAM" id="Phobius"/>
    </source>
</evidence>
<dbReference type="GO" id="GO:0000155">
    <property type="term" value="F:phosphorelay sensor kinase activity"/>
    <property type="evidence" value="ECO:0007669"/>
    <property type="project" value="InterPro"/>
</dbReference>
<feature type="transmembrane region" description="Helical" evidence="9">
    <location>
        <begin position="90"/>
        <end position="105"/>
    </location>
</feature>
<feature type="transmembrane region" description="Helical" evidence="9">
    <location>
        <begin position="67"/>
        <end position="85"/>
    </location>
</feature>
<dbReference type="Proteomes" id="UP000675163">
    <property type="component" value="Unassembled WGS sequence"/>
</dbReference>
<dbReference type="InterPro" id="IPR011712">
    <property type="entry name" value="Sig_transdc_His_kin_sub3_dim/P"/>
</dbReference>
<dbReference type="InterPro" id="IPR036890">
    <property type="entry name" value="HATPase_C_sf"/>
</dbReference>
<dbReference type="Pfam" id="PF07730">
    <property type="entry name" value="HisKA_3"/>
    <property type="match status" value="1"/>
</dbReference>
<keyword evidence="12" id="KW-1185">Reference proteome</keyword>
<evidence type="ECO:0000313" key="11">
    <source>
        <dbReference type="EMBL" id="MBP1324952.1"/>
    </source>
</evidence>
<dbReference type="InterPro" id="IPR003594">
    <property type="entry name" value="HATPase_dom"/>
</dbReference>
<protein>
    <recommendedName>
        <fullName evidence="2">histidine kinase</fullName>
        <ecNumber evidence="2">2.7.13.3</ecNumber>
    </recommendedName>
</protein>
<organism evidence="11 12">
    <name type="scientific">Leucobacter exalbidus</name>
    <dbReference type="NCBI Taxonomy" id="662960"/>
    <lineage>
        <taxon>Bacteria</taxon>
        <taxon>Bacillati</taxon>
        <taxon>Actinomycetota</taxon>
        <taxon>Actinomycetes</taxon>
        <taxon>Micrococcales</taxon>
        <taxon>Microbacteriaceae</taxon>
        <taxon>Leucobacter</taxon>
    </lineage>
</organism>
<feature type="transmembrane region" description="Helical" evidence="9">
    <location>
        <begin position="27"/>
        <end position="47"/>
    </location>
</feature>
<feature type="transmembrane region" description="Helical" evidence="9">
    <location>
        <begin position="172"/>
        <end position="194"/>
    </location>
</feature>
<evidence type="ECO:0000256" key="4">
    <source>
        <dbReference type="ARBA" id="ARBA00022679"/>
    </source>
</evidence>
<dbReference type="GO" id="GO:0046983">
    <property type="term" value="F:protein dimerization activity"/>
    <property type="evidence" value="ECO:0007669"/>
    <property type="project" value="InterPro"/>
</dbReference>
<keyword evidence="5" id="KW-0547">Nucleotide-binding</keyword>
<dbReference type="AlphaFoldDB" id="A0A940PJC8"/>
<keyword evidence="9" id="KW-1133">Transmembrane helix</keyword>
<comment type="caution">
    <text evidence="11">The sequence shown here is derived from an EMBL/GenBank/DDBJ whole genome shotgun (WGS) entry which is preliminary data.</text>
</comment>
<evidence type="ECO:0000256" key="5">
    <source>
        <dbReference type="ARBA" id="ARBA00022741"/>
    </source>
</evidence>
<evidence type="ECO:0000256" key="6">
    <source>
        <dbReference type="ARBA" id="ARBA00022777"/>
    </source>
</evidence>
<evidence type="ECO:0000313" key="12">
    <source>
        <dbReference type="Proteomes" id="UP000675163"/>
    </source>
</evidence>
<keyword evidence="3" id="KW-0597">Phosphoprotein</keyword>
<sequence>MTSVTSTDAVLPKPPGLFRQFLATHPLAVDVFIVVWYFIGAGIGVMFDYAELSMFAAGADSTSYLDWPWWPFAVLRVLVVAAALLYRRKFPLIGLFAVTIATLGPHEVQSAATFVALCFMLYAVPVYRSVRAAWAGYGFVMVVTITQAVFAVSDEISTAASNGVSLDAWHNIRSLLSYSSMPGLMYLAIVMFGINLGNRRRYVEAIIERAHQLVDERDQRARLAVAEERARISREMHDIVAHSLSVMIALSEGSARAAANAPEAASDAMRKSAETGRTALAEMRRLLGALRSGDDSPELAPQPGMDDLADLAQGFRDTGLRVGLRIDGQPSGDRGQELAVYRAVQEALTNVLRYAGRGAQVNVTVRSTRDATRVTVRDFGPVTGAIPLRTGLGAGLGLAGLKERARMLGGEAAAGPAEEGPGWEMRVRLPAALDARDTDPSTAK</sequence>
<keyword evidence="4" id="KW-0808">Transferase</keyword>
<name>A0A940PJC8_9MICO</name>
<dbReference type="PANTHER" id="PTHR24421:SF10">
    <property type="entry name" value="NITRATE_NITRITE SENSOR PROTEIN NARQ"/>
    <property type="match status" value="1"/>
</dbReference>
<comment type="catalytic activity">
    <reaction evidence="1">
        <text>ATP + protein L-histidine = ADP + protein N-phospho-L-histidine.</text>
        <dbReference type="EC" id="2.7.13.3"/>
    </reaction>
</comment>
<keyword evidence="6 11" id="KW-0418">Kinase</keyword>
<evidence type="ECO:0000256" key="1">
    <source>
        <dbReference type="ARBA" id="ARBA00000085"/>
    </source>
</evidence>
<evidence type="ECO:0000256" key="8">
    <source>
        <dbReference type="ARBA" id="ARBA00023012"/>
    </source>
</evidence>
<dbReference type="PANTHER" id="PTHR24421">
    <property type="entry name" value="NITRATE/NITRITE SENSOR PROTEIN NARX-RELATED"/>
    <property type="match status" value="1"/>
</dbReference>
<keyword evidence="9" id="KW-0812">Transmembrane</keyword>
<keyword evidence="7" id="KW-0067">ATP-binding</keyword>
<feature type="transmembrane region" description="Helical" evidence="9">
    <location>
        <begin position="134"/>
        <end position="152"/>
    </location>
</feature>
<dbReference type="SUPFAM" id="SSF55874">
    <property type="entry name" value="ATPase domain of HSP90 chaperone/DNA topoisomerase II/histidine kinase"/>
    <property type="match status" value="1"/>
</dbReference>
<dbReference type="Gene3D" id="3.30.565.10">
    <property type="entry name" value="Histidine kinase-like ATPase, C-terminal domain"/>
    <property type="match status" value="1"/>
</dbReference>
<dbReference type="Gene3D" id="1.20.5.1930">
    <property type="match status" value="1"/>
</dbReference>
<dbReference type="RefSeq" id="WP_209704053.1">
    <property type="nucleotide sequence ID" value="NZ_JAFIDA010000001.1"/>
</dbReference>
<dbReference type="GO" id="GO:0016020">
    <property type="term" value="C:membrane"/>
    <property type="evidence" value="ECO:0007669"/>
    <property type="project" value="InterPro"/>
</dbReference>
<dbReference type="Pfam" id="PF02518">
    <property type="entry name" value="HATPase_c"/>
    <property type="match status" value="1"/>
</dbReference>
<feature type="domain" description="Histidine kinase/HSP90-like ATPase" evidence="10">
    <location>
        <begin position="335"/>
        <end position="433"/>
    </location>
</feature>
<dbReference type="EMBL" id="JAFIDA010000001">
    <property type="protein sequence ID" value="MBP1324952.1"/>
    <property type="molecule type" value="Genomic_DNA"/>
</dbReference>
<dbReference type="InterPro" id="IPR050482">
    <property type="entry name" value="Sensor_HK_TwoCompSys"/>
</dbReference>
<dbReference type="SMART" id="SM00387">
    <property type="entry name" value="HATPase_c"/>
    <property type="match status" value="1"/>
</dbReference>
<accession>A0A940PJC8</accession>